<reference evidence="3 4" key="1">
    <citation type="journal article" date="2009" name="Science">
        <title>Green evolution and dynamic adaptations revealed by genomes of the marine picoeukaryotes Micromonas.</title>
        <authorList>
            <person name="Worden A.Z."/>
            <person name="Lee J.H."/>
            <person name="Mock T."/>
            <person name="Rouze P."/>
            <person name="Simmons M.P."/>
            <person name="Aerts A.L."/>
            <person name="Allen A.E."/>
            <person name="Cuvelier M.L."/>
            <person name="Derelle E."/>
            <person name="Everett M.V."/>
            <person name="Foulon E."/>
            <person name="Grimwood J."/>
            <person name="Gundlach H."/>
            <person name="Henrissat B."/>
            <person name="Napoli C."/>
            <person name="McDonald S.M."/>
            <person name="Parker M.S."/>
            <person name="Rombauts S."/>
            <person name="Salamov A."/>
            <person name="Von Dassow P."/>
            <person name="Badger J.H."/>
            <person name="Coutinho P.M."/>
            <person name="Demir E."/>
            <person name="Dubchak I."/>
            <person name="Gentemann C."/>
            <person name="Eikrem W."/>
            <person name="Gready J.E."/>
            <person name="John U."/>
            <person name="Lanier W."/>
            <person name="Lindquist E.A."/>
            <person name="Lucas S."/>
            <person name="Mayer K.F."/>
            <person name="Moreau H."/>
            <person name="Not F."/>
            <person name="Otillar R."/>
            <person name="Panaud O."/>
            <person name="Pangilinan J."/>
            <person name="Paulsen I."/>
            <person name="Piegu B."/>
            <person name="Poliakov A."/>
            <person name="Robbens S."/>
            <person name="Schmutz J."/>
            <person name="Toulza E."/>
            <person name="Wyss T."/>
            <person name="Zelensky A."/>
            <person name="Zhou K."/>
            <person name="Armbrust E.V."/>
            <person name="Bhattacharya D."/>
            <person name="Goodenough U.W."/>
            <person name="Van de Peer Y."/>
            <person name="Grigoriev I.V."/>
        </authorList>
    </citation>
    <scope>NUCLEOTIDE SEQUENCE [LARGE SCALE GENOMIC DNA]</scope>
    <source>
        <strain evidence="4">RCC299 / NOUM17</strain>
    </source>
</reference>
<dbReference type="GeneID" id="8247773"/>
<dbReference type="Proteomes" id="UP000002009">
    <property type="component" value="Chromosome 11"/>
</dbReference>
<evidence type="ECO:0000313" key="3">
    <source>
        <dbReference type="EMBL" id="ACO66322.1"/>
    </source>
</evidence>
<keyword evidence="2" id="KW-0732">Signal</keyword>
<dbReference type="InParanoid" id="C1EEY4"/>
<dbReference type="RefSeq" id="XP_002505064.1">
    <property type="nucleotide sequence ID" value="XM_002505018.1"/>
</dbReference>
<gene>
    <name evidence="3" type="ORF">MICPUN_62787</name>
</gene>
<dbReference type="KEGG" id="mis:MICPUN_62787"/>
<feature type="chain" id="PRO_5013084725" evidence="2">
    <location>
        <begin position="16"/>
        <end position="240"/>
    </location>
</feature>
<sequence length="240" mass="25564">MFLTVLHCALDHCLAFTMISNSPNRGDLIDPASCHRSRLATRISPSSSIVRTMLAVVPRMVTAAPAASRRPVHTRALFTKEKAASKPKAKTVISTKTGNKSKKLSQEDSMKEMGGILAQATALGLAVPVGVVGLTEAGKRLSGGSDDAGLYGFILVAAAFAGWWAKKTADRDAIKADLAAKGLDVSTVDNVAVLKWLKAQDELGKGKQAVREIYRAYETESNPWSPFFKPTGVGKNGPKK</sequence>
<dbReference type="OrthoDB" id="10496314at2759"/>
<dbReference type="AlphaFoldDB" id="C1EEY4"/>
<proteinExistence type="predicted"/>
<dbReference type="OMA" id="PWSPFFK"/>
<dbReference type="EMBL" id="CP001330">
    <property type="protein sequence ID" value="ACO66322.1"/>
    <property type="molecule type" value="Genomic_DNA"/>
</dbReference>
<evidence type="ECO:0000256" key="1">
    <source>
        <dbReference type="SAM" id="Phobius"/>
    </source>
</evidence>
<accession>C1EEY4</accession>
<keyword evidence="4" id="KW-1185">Reference proteome</keyword>
<keyword evidence="1" id="KW-1133">Transmembrane helix</keyword>
<protein>
    <submittedName>
        <fullName evidence="3">Uncharacterized protein</fullName>
    </submittedName>
</protein>
<name>C1EEY4_MICCC</name>
<feature type="signal peptide" evidence="2">
    <location>
        <begin position="1"/>
        <end position="15"/>
    </location>
</feature>
<evidence type="ECO:0000313" key="4">
    <source>
        <dbReference type="Proteomes" id="UP000002009"/>
    </source>
</evidence>
<feature type="transmembrane region" description="Helical" evidence="1">
    <location>
        <begin position="148"/>
        <end position="165"/>
    </location>
</feature>
<keyword evidence="1" id="KW-0472">Membrane</keyword>
<evidence type="ECO:0000256" key="2">
    <source>
        <dbReference type="SAM" id="SignalP"/>
    </source>
</evidence>
<keyword evidence="1" id="KW-0812">Transmembrane</keyword>
<organism evidence="3 4">
    <name type="scientific">Micromonas commoda (strain RCC299 / NOUM17 / CCMP2709)</name>
    <name type="common">Picoplanktonic green alga</name>
    <dbReference type="NCBI Taxonomy" id="296587"/>
    <lineage>
        <taxon>Eukaryota</taxon>
        <taxon>Viridiplantae</taxon>
        <taxon>Chlorophyta</taxon>
        <taxon>Mamiellophyceae</taxon>
        <taxon>Mamiellales</taxon>
        <taxon>Mamiellaceae</taxon>
        <taxon>Micromonas</taxon>
    </lineage>
</organism>